<evidence type="ECO:0000313" key="4">
    <source>
        <dbReference type="Proteomes" id="UP000586827"/>
    </source>
</evidence>
<dbReference type="Proteomes" id="UP000586827">
    <property type="component" value="Unassembled WGS sequence"/>
</dbReference>
<comment type="caution">
    <text evidence="3">The sequence shown here is derived from an EMBL/GenBank/DDBJ whole genome shotgun (WGS) entry which is preliminary data.</text>
</comment>
<name>A0A849C5B9_9NOCA</name>
<dbReference type="SMART" id="SM00387">
    <property type="entry name" value="HATPase_c"/>
    <property type="match status" value="1"/>
</dbReference>
<dbReference type="Gene3D" id="3.30.565.10">
    <property type="entry name" value="Histidine kinase-like ATPase, C-terminal domain"/>
    <property type="match status" value="1"/>
</dbReference>
<evidence type="ECO:0000256" key="1">
    <source>
        <dbReference type="SAM" id="MobiDB-lite"/>
    </source>
</evidence>
<proteinExistence type="predicted"/>
<keyword evidence="3" id="KW-0547">Nucleotide-binding</keyword>
<accession>A0A849C5B9</accession>
<organism evidence="3 4">
    <name type="scientific">Nocardia uniformis</name>
    <dbReference type="NCBI Taxonomy" id="53432"/>
    <lineage>
        <taxon>Bacteria</taxon>
        <taxon>Bacillati</taxon>
        <taxon>Actinomycetota</taxon>
        <taxon>Actinomycetes</taxon>
        <taxon>Mycobacteriales</taxon>
        <taxon>Nocardiaceae</taxon>
        <taxon>Nocardia</taxon>
    </lineage>
</organism>
<evidence type="ECO:0000313" key="3">
    <source>
        <dbReference type="EMBL" id="NNH72978.1"/>
    </source>
</evidence>
<feature type="domain" description="Histidine kinase/HSP90-like ATPase" evidence="2">
    <location>
        <begin position="74"/>
        <end position="176"/>
    </location>
</feature>
<protein>
    <submittedName>
        <fullName evidence="3">ATP-binding protein</fullName>
    </submittedName>
</protein>
<dbReference type="Pfam" id="PF02518">
    <property type="entry name" value="HATPase_c"/>
    <property type="match status" value="1"/>
</dbReference>
<dbReference type="SUPFAM" id="SSF55874">
    <property type="entry name" value="ATPase domain of HSP90 chaperone/DNA topoisomerase II/histidine kinase"/>
    <property type="match status" value="1"/>
</dbReference>
<dbReference type="GO" id="GO:0005524">
    <property type="term" value="F:ATP binding"/>
    <property type="evidence" value="ECO:0007669"/>
    <property type="project" value="UniProtKB-KW"/>
</dbReference>
<dbReference type="InterPro" id="IPR036890">
    <property type="entry name" value="HATPase_C_sf"/>
</dbReference>
<dbReference type="InterPro" id="IPR003594">
    <property type="entry name" value="HATPase_dom"/>
</dbReference>
<evidence type="ECO:0000259" key="2">
    <source>
        <dbReference type="SMART" id="SM00387"/>
    </source>
</evidence>
<gene>
    <name evidence="3" type="ORF">HLB23_24480</name>
</gene>
<keyword evidence="3" id="KW-0067">ATP-binding</keyword>
<feature type="region of interest" description="Disordered" evidence="1">
    <location>
        <begin position="1"/>
        <end position="35"/>
    </location>
</feature>
<dbReference type="EMBL" id="JABELX010000009">
    <property type="protein sequence ID" value="NNH72978.1"/>
    <property type="molecule type" value="Genomic_DNA"/>
</dbReference>
<reference evidence="3 4" key="1">
    <citation type="submission" date="2020-05" db="EMBL/GenBank/DDBJ databases">
        <title>MicrobeNet Type strains.</title>
        <authorList>
            <person name="Nicholson A.C."/>
        </authorList>
    </citation>
    <scope>NUCLEOTIDE SEQUENCE [LARGE SCALE GENOMIC DNA]</scope>
    <source>
        <strain evidence="3 4">JCM 3224</strain>
    </source>
</reference>
<sequence length="178" mass="19095">MRSIASTRAVGPRRRPPSRRTVAGADSDQEKSSPWSGAIVSKGIFFVAVKQSVDITIARLAVLELATTLGFPLTDRTMIATAVSEVARNIDNFAGHGEIHVAVEDREGRPALVIQAVDDGPGIPDIQRALEDGYSTGRGLGLGLPGARRLMDRLVIESNPGAGTFVEMWKWIPYEGSD</sequence>
<dbReference type="AlphaFoldDB" id="A0A849C5B9"/>
<keyword evidence="4" id="KW-1185">Reference proteome</keyword>